<evidence type="ECO:0000313" key="1">
    <source>
        <dbReference type="EMBL" id="MDM8334652.1"/>
    </source>
</evidence>
<dbReference type="InterPro" id="IPR036291">
    <property type="entry name" value="NAD(P)-bd_dom_sf"/>
</dbReference>
<sequence length="329" mass="34669">MKYLSAKDIQDCFSMKDAIAADESALASYSAGQADIPLRSNLDMPDQHGQSLFMPGYVRGTTPALGMKIVSVYPDNVQRGLPSVPATMVAMNPHTGGVAAILDGTYLTQLRTGAVQGAATDLLAKADSKTALLIGTGGQAMSQLVAMLTVRPLTTVYIADRCYEKAQNFVKRATDQLAKYFPVTLKAVVNPDPVVGAVDIITCVTTAMDPVFDGHLVKPGTHINGVGAYTPDMHEVPAAAIASADHLFVDTKDGTLAEAGDLLAAITDGQADKTAVHELGQLLNHTVDGRTSDQDITFFKTVGSAVLDVVVANQIVQRATQKKIGIDLD</sequence>
<dbReference type="PANTHER" id="PTHR13812">
    <property type="entry name" value="KETIMINE REDUCTASE MU-CRYSTALLIN"/>
    <property type="match status" value="1"/>
</dbReference>
<dbReference type="SUPFAM" id="SSF51735">
    <property type="entry name" value="NAD(P)-binding Rossmann-fold domains"/>
    <property type="match status" value="1"/>
</dbReference>
<keyword evidence="2" id="KW-1185">Reference proteome</keyword>
<dbReference type="PIRSF" id="PIRSF001439">
    <property type="entry name" value="CryM"/>
    <property type="match status" value="1"/>
</dbReference>
<proteinExistence type="predicted"/>
<dbReference type="EMBL" id="JAUDEO010000075">
    <property type="protein sequence ID" value="MDM8334652.1"/>
    <property type="molecule type" value="Genomic_DNA"/>
</dbReference>
<reference evidence="2" key="2">
    <citation type="submission" date="2023-06" db="EMBL/GenBank/DDBJ databases">
        <title>Identification and characterization of horizontal gene transfer across gut microbiota members of farm animals based on homology search.</title>
        <authorList>
            <person name="Zeman M."/>
            <person name="Kubasova T."/>
            <person name="Jahodarova E."/>
            <person name="Nykrynova M."/>
            <person name="Rychlik I."/>
        </authorList>
    </citation>
    <scope>NUCLEOTIDE SEQUENCE [LARGE SCALE GENOMIC DNA]</scope>
    <source>
        <strain evidence="2">105_WCHN</strain>
    </source>
</reference>
<dbReference type="InterPro" id="IPR023401">
    <property type="entry name" value="ODC_N"/>
</dbReference>
<reference evidence="1 2" key="1">
    <citation type="submission" date="2023-06" db="EMBL/GenBank/DDBJ databases">
        <title>Identification and characterization of horizontal gene transfer across gut microbiota members of farm animals based on homology search.</title>
        <authorList>
            <person name="Schwarzerova J."/>
            <person name="Nykrynova M."/>
            <person name="Jureckova K."/>
            <person name="Cejkova D."/>
            <person name="Rychlik I."/>
        </authorList>
    </citation>
    <scope>NUCLEOTIDE SEQUENCE [LARGE SCALE GENOMIC DNA]</scope>
    <source>
        <strain evidence="1 2">105_WCHN</strain>
    </source>
</reference>
<protein>
    <submittedName>
        <fullName evidence="1">Ornithine cyclodeaminase family protein</fullName>
    </submittedName>
</protein>
<dbReference type="Gene3D" id="3.40.50.720">
    <property type="entry name" value="NAD(P)-binding Rossmann-like Domain"/>
    <property type="match status" value="1"/>
</dbReference>
<evidence type="ECO:0000313" key="2">
    <source>
        <dbReference type="Proteomes" id="UP001529423"/>
    </source>
</evidence>
<reference evidence="1 2" key="3">
    <citation type="submission" date="2023-06" db="EMBL/GenBank/DDBJ databases">
        <authorList>
            <person name="Zeman M."/>
            <person name="Kubasova T."/>
            <person name="Jahodarova E."/>
            <person name="Nykrynova M."/>
            <person name="Rychlik I."/>
        </authorList>
    </citation>
    <scope>NUCLEOTIDE SEQUENCE [LARGE SCALE GENOMIC DNA]</scope>
    <source>
        <strain evidence="1 2">105_WCHN</strain>
    </source>
</reference>
<dbReference type="RefSeq" id="WP_289561336.1">
    <property type="nucleotide sequence ID" value="NZ_JAUDEO010000075.1"/>
</dbReference>
<organism evidence="1 2">
    <name type="scientific">Limosilactobacillus panis</name>
    <dbReference type="NCBI Taxonomy" id="47493"/>
    <lineage>
        <taxon>Bacteria</taxon>
        <taxon>Bacillati</taxon>
        <taxon>Bacillota</taxon>
        <taxon>Bacilli</taxon>
        <taxon>Lactobacillales</taxon>
        <taxon>Lactobacillaceae</taxon>
        <taxon>Limosilactobacillus</taxon>
    </lineage>
</organism>
<dbReference type="PANTHER" id="PTHR13812:SF19">
    <property type="entry name" value="KETIMINE REDUCTASE MU-CRYSTALLIN"/>
    <property type="match status" value="1"/>
</dbReference>
<name>A0ABT7VPI7_9LACO</name>
<dbReference type="InterPro" id="IPR003462">
    <property type="entry name" value="ODC_Mu_crystall"/>
</dbReference>
<dbReference type="Proteomes" id="UP001529423">
    <property type="component" value="Unassembled WGS sequence"/>
</dbReference>
<comment type="caution">
    <text evidence="1">The sequence shown here is derived from an EMBL/GenBank/DDBJ whole genome shotgun (WGS) entry which is preliminary data.</text>
</comment>
<gene>
    <name evidence="1" type="ORF">QUW46_08755</name>
</gene>
<dbReference type="Pfam" id="PF02423">
    <property type="entry name" value="OCD_Mu_crystall"/>
    <property type="match status" value="1"/>
</dbReference>
<accession>A0ABT7VPI7</accession>
<dbReference type="Gene3D" id="3.30.1780.10">
    <property type="entry name" value="ornithine cyclodeaminase, domain 1"/>
    <property type="match status" value="1"/>
</dbReference>